<evidence type="ECO:0000256" key="3">
    <source>
        <dbReference type="ARBA" id="ARBA00022695"/>
    </source>
</evidence>
<dbReference type="CDD" id="cd03487">
    <property type="entry name" value="RT_Bac_retron_II"/>
    <property type="match status" value="1"/>
</dbReference>
<dbReference type="GO" id="GO:0003964">
    <property type="term" value="F:RNA-directed DNA polymerase activity"/>
    <property type="evidence" value="ECO:0007669"/>
    <property type="project" value="UniProtKB-KW"/>
</dbReference>
<gene>
    <name evidence="11" type="ORF">DPRO_0114</name>
</gene>
<dbReference type="PANTHER" id="PTHR34047">
    <property type="entry name" value="NUCLEAR INTRON MATURASE 1, MITOCHONDRIAL-RELATED"/>
    <property type="match status" value="1"/>
</dbReference>
<dbReference type="InterPro" id="IPR000123">
    <property type="entry name" value="Reverse_transcriptase_msDNA"/>
</dbReference>
<evidence type="ECO:0000256" key="9">
    <source>
        <dbReference type="ARBA" id="ARBA00048173"/>
    </source>
</evidence>
<keyword evidence="5" id="KW-0460">Magnesium</keyword>
<dbReference type="InterPro" id="IPR000477">
    <property type="entry name" value="RT_dom"/>
</dbReference>
<evidence type="ECO:0000256" key="6">
    <source>
        <dbReference type="ARBA" id="ARBA00022918"/>
    </source>
</evidence>
<evidence type="ECO:0000313" key="12">
    <source>
        <dbReference type="Proteomes" id="UP000219215"/>
    </source>
</evidence>
<dbReference type="EC" id="2.7.7.49" evidence="1"/>
<protein>
    <recommendedName>
        <fullName evidence="1">RNA-directed DNA polymerase</fullName>
        <ecNumber evidence="1">2.7.7.49</ecNumber>
    </recommendedName>
</protein>
<dbReference type="EMBL" id="LT907975">
    <property type="protein sequence ID" value="SOB56992.1"/>
    <property type="molecule type" value="Genomic_DNA"/>
</dbReference>
<dbReference type="AlphaFoldDB" id="A0A2C8F315"/>
<keyword evidence="7" id="KW-0051">Antiviral defense</keyword>
<evidence type="ECO:0000256" key="2">
    <source>
        <dbReference type="ARBA" id="ARBA00022679"/>
    </source>
</evidence>
<dbReference type="PANTHER" id="PTHR34047:SF7">
    <property type="entry name" value="RNA-DIRECTED DNA POLYMERASE"/>
    <property type="match status" value="1"/>
</dbReference>
<dbReference type="GO" id="GO:0003723">
    <property type="term" value="F:RNA binding"/>
    <property type="evidence" value="ECO:0007669"/>
    <property type="project" value="InterPro"/>
</dbReference>
<name>A0A2C8F315_9BACT</name>
<dbReference type="InterPro" id="IPR043502">
    <property type="entry name" value="DNA/RNA_pol_sf"/>
</dbReference>
<dbReference type="GO" id="GO:0051607">
    <property type="term" value="P:defense response to virus"/>
    <property type="evidence" value="ECO:0007669"/>
    <property type="project" value="UniProtKB-KW"/>
</dbReference>
<reference evidence="12" key="1">
    <citation type="submission" date="2017-09" db="EMBL/GenBank/DDBJ databases">
        <authorList>
            <person name="Regsiter A."/>
            <person name="William W."/>
        </authorList>
    </citation>
    <scope>NUCLEOTIDE SEQUENCE [LARGE SCALE GENOMIC DNA]</scope>
    <source>
        <strain evidence="12">500-1</strain>
    </source>
</reference>
<dbReference type="PROSITE" id="PS50878">
    <property type="entry name" value="RT_POL"/>
    <property type="match status" value="1"/>
</dbReference>
<dbReference type="Pfam" id="PF00078">
    <property type="entry name" value="RVT_1"/>
    <property type="match status" value="1"/>
</dbReference>
<evidence type="ECO:0000256" key="4">
    <source>
        <dbReference type="ARBA" id="ARBA00022723"/>
    </source>
</evidence>
<organism evidence="11 12">
    <name type="scientific">Pseudodesulfovibrio profundus</name>
    <dbReference type="NCBI Taxonomy" id="57320"/>
    <lineage>
        <taxon>Bacteria</taxon>
        <taxon>Pseudomonadati</taxon>
        <taxon>Thermodesulfobacteriota</taxon>
        <taxon>Desulfovibrionia</taxon>
        <taxon>Desulfovibrionales</taxon>
        <taxon>Desulfovibrionaceae</taxon>
    </lineage>
</organism>
<evidence type="ECO:0000313" key="11">
    <source>
        <dbReference type="EMBL" id="SOB56992.1"/>
    </source>
</evidence>
<keyword evidence="2" id="KW-0808">Transferase</keyword>
<dbReference type="GO" id="GO:0046872">
    <property type="term" value="F:metal ion binding"/>
    <property type="evidence" value="ECO:0007669"/>
    <property type="project" value="UniProtKB-KW"/>
</dbReference>
<dbReference type="InterPro" id="IPR051083">
    <property type="entry name" value="GrpII_Intron_Splice-Mob/Def"/>
</dbReference>
<dbReference type="Proteomes" id="UP000219215">
    <property type="component" value="Chromosome DPRO"/>
</dbReference>
<evidence type="ECO:0000256" key="5">
    <source>
        <dbReference type="ARBA" id="ARBA00022842"/>
    </source>
</evidence>
<evidence type="ECO:0000259" key="10">
    <source>
        <dbReference type="PROSITE" id="PS50878"/>
    </source>
</evidence>
<dbReference type="NCBIfam" id="NF038233">
    <property type="entry name" value="retron_St85_RT"/>
    <property type="match status" value="1"/>
</dbReference>
<dbReference type="OrthoDB" id="5366084at2"/>
<keyword evidence="4" id="KW-0479">Metal-binding</keyword>
<proteinExistence type="inferred from homology"/>
<comment type="catalytic activity">
    <reaction evidence="9">
        <text>DNA(n) + a 2'-deoxyribonucleoside 5'-triphosphate = DNA(n+1) + diphosphate</text>
        <dbReference type="Rhea" id="RHEA:22508"/>
        <dbReference type="Rhea" id="RHEA-COMP:17339"/>
        <dbReference type="Rhea" id="RHEA-COMP:17340"/>
        <dbReference type="ChEBI" id="CHEBI:33019"/>
        <dbReference type="ChEBI" id="CHEBI:61560"/>
        <dbReference type="ChEBI" id="CHEBI:173112"/>
        <dbReference type="EC" id="2.7.7.49"/>
    </reaction>
</comment>
<keyword evidence="12" id="KW-1185">Reference proteome</keyword>
<sequence>MSFSLISKISSDLLIPVENLRYIIRTSPYRYKKYSIPKRRGRGVRSIAQPAKEVKKLQYWVIKNVLSKYPVHPAATAYKKESSILQNAEIHLDSRCLLKLDFEDFFPSILATDIVHFFEKGSLEFDEEEVNALASILSWARTRTAERVVAIGAPSSPMLTNIMLYDFDSVVRRWCDETKINYTRYADDISLSGDSKESLAEAKRKIAELLEEMNSPRLSLNNDKTVFAMKPFRRFVTGLYLSNEDKISLGRDKKRAIRAKVHHFVNGKFNQDQIQHLRGVIAFARSVEPEFVERLENKFGKLFQ</sequence>
<keyword evidence="6" id="KW-0695">RNA-directed DNA polymerase</keyword>
<accession>A0A2C8F315</accession>
<evidence type="ECO:0000256" key="8">
    <source>
        <dbReference type="ARBA" id="ARBA00034120"/>
    </source>
</evidence>
<evidence type="ECO:0000256" key="7">
    <source>
        <dbReference type="ARBA" id="ARBA00023118"/>
    </source>
</evidence>
<dbReference type="PRINTS" id="PR00866">
    <property type="entry name" value="RNADNAPOLMS"/>
</dbReference>
<keyword evidence="3" id="KW-0548">Nucleotidyltransferase</keyword>
<comment type="similarity">
    <text evidence="8">Belongs to the bacterial reverse transcriptase family.</text>
</comment>
<dbReference type="KEGG" id="pprf:DPRO_0114"/>
<feature type="domain" description="Reverse transcriptase" evidence="10">
    <location>
        <begin position="17"/>
        <end position="241"/>
    </location>
</feature>
<dbReference type="SUPFAM" id="SSF56672">
    <property type="entry name" value="DNA/RNA polymerases"/>
    <property type="match status" value="1"/>
</dbReference>
<evidence type="ECO:0000256" key="1">
    <source>
        <dbReference type="ARBA" id="ARBA00012493"/>
    </source>
</evidence>